<accession>A0ABD3WKC8</accession>
<reference evidence="1 2" key="1">
    <citation type="submission" date="2024-11" db="EMBL/GenBank/DDBJ databases">
        <title>Chromosome-level genome assembly of the freshwater bivalve Anodonta woodiana.</title>
        <authorList>
            <person name="Chen X."/>
        </authorList>
    </citation>
    <scope>NUCLEOTIDE SEQUENCE [LARGE SCALE GENOMIC DNA]</scope>
    <source>
        <strain evidence="1">MN2024</strain>
        <tissue evidence="1">Gills</tissue>
    </source>
</reference>
<dbReference type="AlphaFoldDB" id="A0ABD3WKC8"/>
<evidence type="ECO:0000313" key="1">
    <source>
        <dbReference type="EMBL" id="KAL3874424.1"/>
    </source>
</evidence>
<gene>
    <name evidence="1" type="ORF">ACJMK2_037437</name>
</gene>
<protein>
    <submittedName>
        <fullName evidence="1">Uncharacterized protein</fullName>
    </submittedName>
</protein>
<dbReference type="Proteomes" id="UP001634394">
    <property type="component" value="Unassembled WGS sequence"/>
</dbReference>
<name>A0ABD3WKC8_SINWO</name>
<comment type="caution">
    <text evidence="1">The sequence shown here is derived from an EMBL/GenBank/DDBJ whole genome shotgun (WGS) entry which is preliminary data.</text>
</comment>
<dbReference type="EMBL" id="JBJQND010000006">
    <property type="protein sequence ID" value="KAL3874424.1"/>
    <property type="molecule type" value="Genomic_DNA"/>
</dbReference>
<proteinExistence type="predicted"/>
<organism evidence="1 2">
    <name type="scientific">Sinanodonta woodiana</name>
    <name type="common">Chinese pond mussel</name>
    <name type="synonym">Anodonta woodiana</name>
    <dbReference type="NCBI Taxonomy" id="1069815"/>
    <lineage>
        <taxon>Eukaryota</taxon>
        <taxon>Metazoa</taxon>
        <taxon>Spiralia</taxon>
        <taxon>Lophotrochozoa</taxon>
        <taxon>Mollusca</taxon>
        <taxon>Bivalvia</taxon>
        <taxon>Autobranchia</taxon>
        <taxon>Heteroconchia</taxon>
        <taxon>Palaeoheterodonta</taxon>
        <taxon>Unionida</taxon>
        <taxon>Unionoidea</taxon>
        <taxon>Unionidae</taxon>
        <taxon>Unioninae</taxon>
        <taxon>Sinanodonta</taxon>
    </lineage>
</organism>
<keyword evidence="2" id="KW-1185">Reference proteome</keyword>
<sequence length="104" mass="12104">MEYFLSTSAIVRSRALSELVGIELAIASGWNLRAQEKRTTKQKRGILIAEETRIPNIGGERLCLFVKPFHPQQELGSRSLKLFWKPLQFQRYLNPLPLAYWKIF</sequence>
<evidence type="ECO:0000313" key="2">
    <source>
        <dbReference type="Proteomes" id="UP001634394"/>
    </source>
</evidence>